<organism evidence="2">
    <name type="scientific">Triticum aestivum</name>
    <name type="common">Wheat</name>
    <dbReference type="NCBI Taxonomy" id="4565"/>
    <lineage>
        <taxon>Eukaryota</taxon>
        <taxon>Viridiplantae</taxon>
        <taxon>Streptophyta</taxon>
        <taxon>Embryophyta</taxon>
        <taxon>Tracheophyta</taxon>
        <taxon>Spermatophyta</taxon>
        <taxon>Magnoliopsida</taxon>
        <taxon>Liliopsida</taxon>
        <taxon>Poales</taxon>
        <taxon>Poaceae</taxon>
        <taxon>BOP clade</taxon>
        <taxon>Pooideae</taxon>
        <taxon>Triticodae</taxon>
        <taxon>Triticeae</taxon>
        <taxon>Triticinae</taxon>
        <taxon>Triticum</taxon>
    </lineage>
</organism>
<evidence type="ECO:0000256" key="1">
    <source>
        <dbReference type="SAM" id="MobiDB-lite"/>
    </source>
</evidence>
<feature type="compositionally biased region" description="Polar residues" evidence="1">
    <location>
        <begin position="8"/>
        <end position="23"/>
    </location>
</feature>
<protein>
    <submittedName>
        <fullName evidence="2">Uncharacterized protein</fullName>
    </submittedName>
</protein>
<dbReference type="EMBL" id="CM022216">
    <property type="protein sequence ID" value="KAF7013397.1"/>
    <property type="molecule type" value="Genomic_DNA"/>
</dbReference>
<reference evidence="2" key="1">
    <citation type="journal article" date="2017" name="Gigascience">
        <title>The first near-complete assembly of the hexaploid bread wheat genome, Triticum aestivum.</title>
        <authorList>
            <person name="Zimin A.V."/>
            <person name="Puiu D."/>
            <person name="Hall R."/>
            <person name="Kingan S."/>
            <person name="Clavijo B.J."/>
            <person name="Salzberg S.L."/>
        </authorList>
    </citation>
    <scope>NUCLEOTIDE SEQUENCE</scope>
    <source>
        <tissue evidence="2">Leaf</tissue>
    </source>
</reference>
<gene>
    <name evidence="2" type="ORF">CFC21_027483</name>
</gene>
<feature type="non-terminal residue" evidence="2">
    <location>
        <position position="23"/>
    </location>
</feature>
<comment type="caution">
    <text evidence="2">The sequence shown here is derived from an EMBL/GenBank/DDBJ whole genome shotgun (WGS) entry which is preliminary data.</text>
</comment>
<accession>A0A9R1EPB6</accession>
<feature type="region of interest" description="Disordered" evidence="1">
    <location>
        <begin position="1"/>
        <end position="23"/>
    </location>
</feature>
<sequence length="23" mass="2733">RAEKIFSHPQQPQSVRPRLTTQQ</sequence>
<evidence type="ECO:0000313" key="2">
    <source>
        <dbReference type="EMBL" id="KAF7013397.1"/>
    </source>
</evidence>
<name>A0A9R1EPB6_WHEAT</name>
<proteinExistence type="predicted"/>
<dbReference type="Proteomes" id="UP000815260">
    <property type="component" value="Chromosome 2D"/>
</dbReference>
<reference evidence="2" key="2">
    <citation type="submission" date="2020-03" db="EMBL/GenBank/DDBJ databases">
        <title>The second near-complete assembly of the hexaploid bread wheat (Triticum aestivum) genome.</title>
        <authorList>
            <person name="Zimin A.V."/>
            <person name="Puiu D."/>
            <person name="Shumante A."/>
            <person name="Alonge M."/>
            <person name="Salzberg S.L."/>
        </authorList>
    </citation>
    <scope>NUCLEOTIDE SEQUENCE</scope>
    <source>
        <tissue evidence="2">Leaf</tissue>
    </source>
</reference>
<dbReference type="AlphaFoldDB" id="A0A9R1EPB6"/>
<feature type="non-terminal residue" evidence="2">
    <location>
        <position position="1"/>
    </location>
</feature>